<gene>
    <name evidence="3" type="ORF">CHRY9393_02702</name>
</gene>
<proteinExistence type="predicted"/>
<name>A0A6N4XW66_9FLAO</name>
<feature type="domain" description="Fibrobacter succinogenes major paralogous" evidence="2">
    <location>
        <begin position="445"/>
        <end position="623"/>
    </location>
</feature>
<dbReference type="AlphaFoldDB" id="A0A6N4XW66"/>
<organism evidence="3 4">
    <name type="scientific">Chryseobacterium fistulae</name>
    <dbReference type="NCBI Taxonomy" id="2675058"/>
    <lineage>
        <taxon>Bacteria</taxon>
        <taxon>Pseudomonadati</taxon>
        <taxon>Bacteroidota</taxon>
        <taxon>Flavobacteriia</taxon>
        <taxon>Flavobacteriales</taxon>
        <taxon>Weeksellaceae</taxon>
        <taxon>Chryseobacterium group</taxon>
        <taxon>Chryseobacterium</taxon>
    </lineage>
</organism>
<dbReference type="InterPro" id="IPR011871">
    <property type="entry name" value="Fib_succ_major"/>
</dbReference>
<protein>
    <recommendedName>
        <fullName evidence="2">Fibrobacter succinogenes major paralogous domain-containing protein</fullName>
    </recommendedName>
</protein>
<evidence type="ECO:0000259" key="2">
    <source>
        <dbReference type="Pfam" id="PF09603"/>
    </source>
</evidence>
<evidence type="ECO:0000256" key="1">
    <source>
        <dbReference type="SAM" id="SignalP"/>
    </source>
</evidence>
<keyword evidence="4" id="KW-1185">Reference proteome</keyword>
<dbReference type="Pfam" id="PF09603">
    <property type="entry name" value="Fib_succ_major"/>
    <property type="match status" value="1"/>
</dbReference>
<sequence length="625" mass="64881">MKKINLLLCIILAVLAYGQVGINTPSPKATLDVIPKNTDGSTAEGVIVPRFTGNQLFEAIATGVYTMDQHGAIVYIYTPADEVKRTGQTVHIDDFGFYYFDGYQNTWNKMGGVATIYRTDGNLTGPRHVYMDGNNLGFTGGRIGMGITSPDPSAILDLTSTNTGFLTPRMTKAQMNAILNPTQGLEIYCTDCFGNRGCKMINDSADPSVPNWGSLCSSNVSTGVIVDLQCGSAVVSGVVHEGTPVSGITVTIPYTGGNGGTYPSLALNSTGVTGLTLSLDADHLANGNGNLVFALTGTASAIGTASFDVVIAGASCTLTIPVVDFTAIVSSLDCSSATFSPTVITQGAAYTGTLTVPYTGGNGESYSQQSFTQNGLTFTLPAGTLATGNGNFVYNITGTALVSGAMTIPVSFGSASCNVSATVAAGNSVNMCMGGGVTRVWATHNLGADTSFDPNIPVKEVHGNYYQWGRNAVVADTDTPVGAISGWNTTYAPDGAWNSGTEAAPAKTANDPCPSGFRIPTSAEWTALNNNSSVSRVGSFSSSSSNFGSALVYSCGASKLTLPTAGFRDFVDGTLYRRGDRGNYWSSTGPASLPGARSLFFFVSGVNTTSYDARTMGYSVRCISE</sequence>
<dbReference type="EMBL" id="CACVBY010000072">
    <property type="protein sequence ID" value="CAA7390397.1"/>
    <property type="molecule type" value="Genomic_DNA"/>
</dbReference>
<dbReference type="Proteomes" id="UP000445309">
    <property type="component" value="Unassembled WGS sequence"/>
</dbReference>
<evidence type="ECO:0000313" key="3">
    <source>
        <dbReference type="EMBL" id="CAA7390397.1"/>
    </source>
</evidence>
<reference evidence="3 4" key="1">
    <citation type="submission" date="2020-01" db="EMBL/GenBank/DDBJ databases">
        <authorList>
            <person name="Rodrigo-Torres L."/>
            <person name="Arahal R. D."/>
            <person name="Lucena T."/>
        </authorList>
    </citation>
    <scope>NUCLEOTIDE SEQUENCE [LARGE SCALE GENOMIC DNA]</scope>
    <source>
        <strain evidence="3 4">CECT 9393</strain>
    </source>
</reference>
<keyword evidence="1" id="KW-0732">Signal</keyword>
<evidence type="ECO:0000313" key="4">
    <source>
        <dbReference type="Proteomes" id="UP000445309"/>
    </source>
</evidence>
<feature type="signal peptide" evidence="1">
    <location>
        <begin position="1"/>
        <end position="18"/>
    </location>
</feature>
<dbReference type="RefSeq" id="WP_162073731.1">
    <property type="nucleotide sequence ID" value="NZ_CACVBY010000072.1"/>
</dbReference>
<feature type="chain" id="PRO_5027056749" description="Fibrobacter succinogenes major paralogous domain-containing protein" evidence="1">
    <location>
        <begin position="19"/>
        <end position="625"/>
    </location>
</feature>
<accession>A0A6N4XW66</accession>